<keyword evidence="4 6" id="KW-0808">Transferase</keyword>
<evidence type="ECO:0000313" key="7">
    <source>
        <dbReference type="Proteomes" id="UP000767947"/>
    </source>
</evidence>
<evidence type="ECO:0000256" key="2">
    <source>
        <dbReference type="ARBA" id="ARBA00022519"/>
    </source>
</evidence>
<keyword evidence="2" id="KW-0997">Cell inner membrane</keyword>
<sequence>MPTSIIHIFNDDKFIDPSIKLFEEVIPNQSVYFIIKRSDVSLHYVKSTNVKKIDLSLHQEKKELLDFINSKLNHVVFFHALDKDKQNLVIEILPIIKKVWFIWGYDLYSNWSLLKKDIYQSKTKSFLKIKSNFKYKILNSWFAFLLFQNSKLIRKVNLKSYKILDNTFNTKFYQSVQLIDFVVPVVPTEFSLVKKINSKVKYAPFTYGCLEDLLDDKLDKNVKNQPNILVGNSADPSNNHVEVFLKLSKLDLKDRIVYVPLSYGGNENYKNHVLNAGRELLGVNFHPLIDFMPLEKYNQILLSCGTLIFNHIRQQGVGNIIISGYLGATLFLNKKSPVYKYYKSIGIEVFSTSQVSKKSFNPLNERFATQNRDILYSLYSRKAVHEKIKTLIQIIDK</sequence>
<evidence type="ECO:0000256" key="1">
    <source>
        <dbReference type="ARBA" id="ARBA00022475"/>
    </source>
</evidence>
<dbReference type="EC" id="2.4.1.325" evidence="6"/>
<organism evidence="6 7">
    <name type="scientific">Flavobacterium solisilvae</name>
    <dbReference type="NCBI Taxonomy" id="1852019"/>
    <lineage>
        <taxon>Bacteria</taxon>
        <taxon>Pseudomonadati</taxon>
        <taxon>Bacteroidota</taxon>
        <taxon>Flavobacteriia</taxon>
        <taxon>Flavobacteriales</taxon>
        <taxon>Flavobacteriaceae</taxon>
        <taxon>Flavobacterium</taxon>
    </lineage>
</organism>
<dbReference type="InterPro" id="IPR009993">
    <property type="entry name" value="WecF"/>
</dbReference>
<keyword evidence="3 6" id="KW-0328">Glycosyltransferase</keyword>
<name>A0ABX1QTZ1_9FLAO</name>
<dbReference type="GO" id="GO:0102031">
    <property type="term" value="F:4-acetamido-4,6-dideoxy-D-galactose transferase activity"/>
    <property type="evidence" value="ECO:0007669"/>
    <property type="project" value="UniProtKB-EC"/>
</dbReference>
<gene>
    <name evidence="6" type="ORF">G6042_08625</name>
</gene>
<protein>
    <submittedName>
        <fullName evidence="6">TDP-N-acetylfucosamine:lipid II N-acetylfucosaminyltransferase</fullName>
        <ecNumber evidence="6">2.4.1.325</ecNumber>
    </submittedName>
</protein>
<evidence type="ECO:0000256" key="5">
    <source>
        <dbReference type="ARBA" id="ARBA00023136"/>
    </source>
</evidence>
<keyword evidence="1" id="KW-1003">Cell membrane</keyword>
<evidence type="ECO:0000313" key="6">
    <source>
        <dbReference type="EMBL" id="NMH25331.1"/>
    </source>
</evidence>
<evidence type="ECO:0000256" key="4">
    <source>
        <dbReference type="ARBA" id="ARBA00022679"/>
    </source>
</evidence>
<keyword evidence="7" id="KW-1185">Reference proteome</keyword>
<dbReference type="Pfam" id="PF07429">
    <property type="entry name" value="Glyco_transf_56"/>
    <property type="match status" value="1"/>
</dbReference>
<reference evidence="6 7" key="1">
    <citation type="submission" date="2020-02" db="EMBL/GenBank/DDBJ databases">
        <title>Flavobacterium sp. genome.</title>
        <authorList>
            <person name="Jung H.S."/>
            <person name="Baek J.H."/>
            <person name="Jeon C.O."/>
        </authorList>
    </citation>
    <scope>NUCLEOTIDE SEQUENCE [LARGE SCALE GENOMIC DNA]</scope>
    <source>
        <strain evidence="6 7">SE-s27</strain>
    </source>
</reference>
<dbReference type="RefSeq" id="WP_169523918.1">
    <property type="nucleotide sequence ID" value="NZ_JAAMPT010000206.1"/>
</dbReference>
<evidence type="ECO:0000256" key="3">
    <source>
        <dbReference type="ARBA" id="ARBA00022676"/>
    </source>
</evidence>
<dbReference type="EMBL" id="JAAMPT010000206">
    <property type="protein sequence ID" value="NMH25331.1"/>
    <property type="molecule type" value="Genomic_DNA"/>
</dbReference>
<dbReference type="Proteomes" id="UP000767947">
    <property type="component" value="Unassembled WGS sequence"/>
</dbReference>
<keyword evidence="5" id="KW-0472">Membrane</keyword>
<proteinExistence type="predicted"/>
<accession>A0ABX1QTZ1</accession>
<comment type="caution">
    <text evidence="6">The sequence shown here is derived from an EMBL/GenBank/DDBJ whole genome shotgun (WGS) entry which is preliminary data.</text>
</comment>